<comment type="caution">
    <text evidence="3">The sequence shown here is derived from an EMBL/GenBank/DDBJ whole genome shotgun (WGS) entry which is preliminary data.</text>
</comment>
<name>E5XP44_SEGRC</name>
<keyword evidence="2" id="KW-1133">Transmembrane helix</keyword>
<keyword evidence="2" id="KW-0812">Transmembrane</keyword>
<gene>
    <name evidence="3" type="ORF">HMPREF9336_01265</name>
</gene>
<keyword evidence="4" id="KW-1185">Reference proteome</keyword>
<organism evidence="3 4">
    <name type="scientific">Segniliparus rugosus (strain ATCC BAA-974 / DSM 45345 / CCUG 50838 / CIP 108380 / JCM 13579 / CDC 945)</name>
    <dbReference type="NCBI Taxonomy" id="679197"/>
    <lineage>
        <taxon>Bacteria</taxon>
        <taxon>Bacillati</taxon>
        <taxon>Actinomycetota</taxon>
        <taxon>Actinomycetes</taxon>
        <taxon>Mycobacteriales</taxon>
        <taxon>Segniliparaceae</taxon>
        <taxon>Segniliparus</taxon>
    </lineage>
</organism>
<dbReference type="AlphaFoldDB" id="E5XP44"/>
<sequence length="319" mass="34110">MAATPGQPEHFPPENSPENSGVPQWFYPALGLPQTPDPETGPPHPVGYPAPPAQAQQPEQTRLGQPRRWEKALAAGLVLACIFLLGWWWGMRRSESGEPGPLALIEAPKPKPDNLAALSDDELFALLPTEDDYPTGWKVTKTRGADSPDSEMPQSSISPPECDIRKATRKADIVGSVKGESTGMLLVETSSAEVRLVRDPQGSGSFAAAEDFAKRCPTVTLSSEGSTAVMRLRAERDTVPGASESMTITMRGRLESSMAISIPVVLTMTGARSRGLVVMGSGMRAGFALSLPQSDDGSTGDPDVVGQLLRKTIQRIKQK</sequence>
<keyword evidence="2" id="KW-0472">Membrane</keyword>
<evidence type="ECO:0000313" key="4">
    <source>
        <dbReference type="Proteomes" id="UP000004816"/>
    </source>
</evidence>
<proteinExistence type="predicted"/>
<reference evidence="3 4" key="1">
    <citation type="journal article" date="2011" name="Stand. Genomic Sci.">
        <title>High quality draft genome sequence of Segniliparus rugosus CDC 945(T)= (ATCC BAA-974(T)).</title>
        <authorList>
            <person name="Earl A.M."/>
            <person name="Desjardins C.A."/>
            <person name="Fitzgerald M.G."/>
            <person name="Arachchi H.M."/>
            <person name="Zeng Q."/>
            <person name="Mehta T."/>
            <person name="Griggs A."/>
            <person name="Birren B.W."/>
            <person name="Toney N.C."/>
            <person name="Carr J."/>
            <person name="Posey J."/>
            <person name="Butler W.R."/>
        </authorList>
    </citation>
    <scope>NUCLEOTIDE SEQUENCE [LARGE SCALE GENOMIC DNA]</scope>
    <source>
        <strain evidence="4">ATCC BAA-974 / DSM 45345 / CCUG 50838 / CIP 108380 / JCM 13579 / CDC 945</strain>
    </source>
</reference>
<accession>E5XP44</accession>
<evidence type="ECO:0000256" key="2">
    <source>
        <dbReference type="SAM" id="Phobius"/>
    </source>
</evidence>
<protein>
    <submittedName>
        <fullName evidence="3">Uncharacterized protein</fullName>
    </submittedName>
</protein>
<evidence type="ECO:0000256" key="1">
    <source>
        <dbReference type="SAM" id="MobiDB-lite"/>
    </source>
</evidence>
<dbReference type="OrthoDB" id="9821068at2"/>
<dbReference type="Proteomes" id="UP000004816">
    <property type="component" value="Unassembled WGS sequence"/>
</dbReference>
<evidence type="ECO:0000313" key="3">
    <source>
        <dbReference type="EMBL" id="EFV13890.1"/>
    </source>
</evidence>
<feature type="transmembrane region" description="Helical" evidence="2">
    <location>
        <begin position="72"/>
        <end position="90"/>
    </location>
</feature>
<dbReference type="HOGENOM" id="CLU_871236_0_0_11"/>
<dbReference type="STRING" id="679197.HMPREF9336_01265"/>
<feature type="compositionally biased region" description="Pro residues" evidence="1">
    <location>
        <begin position="35"/>
        <end position="52"/>
    </location>
</feature>
<dbReference type="EMBL" id="ACZI02000003">
    <property type="protein sequence ID" value="EFV13890.1"/>
    <property type="molecule type" value="Genomic_DNA"/>
</dbReference>
<dbReference type="RefSeq" id="WP_007468857.1">
    <property type="nucleotide sequence ID" value="NZ_KI391954.1"/>
</dbReference>
<feature type="region of interest" description="Disordered" evidence="1">
    <location>
        <begin position="142"/>
        <end position="161"/>
    </location>
</feature>
<feature type="region of interest" description="Disordered" evidence="1">
    <location>
        <begin position="1"/>
        <end position="66"/>
    </location>
</feature>